<proteinExistence type="predicted"/>
<evidence type="ECO:0000313" key="1">
    <source>
        <dbReference type="EMBL" id="ARF12150.1"/>
    </source>
</evidence>
<gene>
    <name evidence="1" type="ORF">Klosneuvirus_3_285</name>
</gene>
<protein>
    <submittedName>
        <fullName evidence="1">Uncharacterized protein</fullName>
    </submittedName>
</protein>
<organism evidence="1">
    <name type="scientific">Klosneuvirus KNV1</name>
    <dbReference type="NCBI Taxonomy" id="1977640"/>
    <lineage>
        <taxon>Viruses</taxon>
        <taxon>Varidnaviria</taxon>
        <taxon>Bamfordvirae</taxon>
        <taxon>Nucleocytoviricota</taxon>
        <taxon>Megaviricetes</taxon>
        <taxon>Imitervirales</taxon>
        <taxon>Mimiviridae</taxon>
        <taxon>Klosneuvirinae</taxon>
        <taxon>Klosneuvirus</taxon>
    </lineage>
</organism>
<accession>A0A1V0SK93</accession>
<dbReference type="EMBL" id="KY684110">
    <property type="protein sequence ID" value="ARF12150.1"/>
    <property type="molecule type" value="Genomic_DNA"/>
</dbReference>
<name>A0A1V0SK93_9VIRU</name>
<sequence>MNEIFVLPFALFIALILSGIFVVPYEICANNCEKTQITCTITEKNTTRLIPNIGEKINCNGAYIDTYWVISSSDHPDNTYAIDSWDNKKPIPGIHTCNYHRNKYVSLGICKVHCMPQF</sequence>
<reference evidence="1" key="1">
    <citation type="journal article" date="2017" name="Science">
        <title>Giant viruses with an expanded complement of translation system components.</title>
        <authorList>
            <person name="Schulz F."/>
            <person name="Yutin N."/>
            <person name="Ivanova N.N."/>
            <person name="Ortega D.R."/>
            <person name="Lee T.K."/>
            <person name="Vierheilig J."/>
            <person name="Daims H."/>
            <person name="Horn M."/>
            <person name="Wagner M."/>
            <person name="Jensen G.J."/>
            <person name="Kyrpides N.C."/>
            <person name="Koonin E.V."/>
            <person name="Woyke T."/>
        </authorList>
    </citation>
    <scope>NUCLEOTIDE SEQUENCE</scope>
    <source>
        <strain evidence="1">KNV1</strain>
    </source>
</reference>